<evidence type="ECO:0008006" key="7">
    <source>
        <dbReference type="Google" id="ProtNLM"/>
    </source>
</evidence>
<evidence type="ECO:0000256" key="1">
    <source>
        <dbReference type="ARBA" id="ARBA00004167"/>
    </source>
</evidence>
<comment type="cofactor">
    <cofactor evidence="3">
        <name>heme</name>
        <dbReference type="ChEBI" id="CHEBI:30413"/>
    </cofactor>
</comment>
<keyword evidence="6" id="KW-1185">Reference proteome</keyword>
<evidence type="ECO:0000256" key="4">
    <source>
        <dbReference type="RuleBase" id="RU000461"/>
    </source>
</evidence>
<dbReference type="GO" id="GO:0016705">
    <property type="term" value="F:oxidoreductase activity, acting on paired donors, with incorporation or reduction of molecular oxygen"/>
    <property type="evidence" value="ECO:0007669"/>
    <property type="project" value="InterPro"/>
</dbReference>
<dbReference type="InterPro" id="IPR002401">
    <property type="entry name" value="Cyt_P450_E_grp-I"/>
</dbReference>
<dbReference type="EMBL" id="AUSU01008557">
    <property type="protein sequence ID" value="EPS59205.1"/>
    <property type="molecule type" value="Genomic_DNA"/>
</dbReference>
<dbReference type="SUPFAM" id="SSF48264">
    <property type="entry name" value="Cytochrome P450"/>
    <property type="match status" value="1"/>
</dbReference>
<comment type="caution">
    <text evidence="5">The sequence shown here is derived from an EMBL/GenBank/DDBJ whole genome shotgun (WGS) entry which is preliminary data.</text>
</comment>
<dbReference type="PRINTS" id="PR00385">
    <property type="entry name" value="P450"/>
</dbReference>
<dbReference type="PROSITE" id="PS00086">
    <property type="entry name" value="CYTOCHROME_P450"/>
    <property type="match status" value="1"/>
</dbReference>
<dbReference type="InterPro" id="IPR001128">
    <property type="entry name" value="Cyt_P450"/>
</dbReference>
<comment type="subcellular location">
    <subcellularLocation>
        <location evidence="1">Membrane</location>
        <topology evidence="1">Single-pass membrane protein</topology>
    </subcellularLocation>
</comment>
<reference evidence="5 6" key="1">
    <citation type="journal article" date="2013" name="BMC Genomics">
        <title>The miniature genome of a carnivorous plant Genlisea aurea contains a low number of genes and short non-coding sequences.</title>
        <authorList>
            <person name="Leushkin E.V."/>
            <person name="Sutormin R.A."/>
            <person name="Nabieva E.R."/>
            <person name="Penin A.A."/>
            <person name="Kondrashov A.S."/>
            <person name="Logacheva M.D."/>
        </authorList>
    </citation>
    <scope>NUCLEOTIDE SEQUENCE [LARGE SCALE GENOMIC DNA]</scope>
</reference>
<organism evidence="5 6">
    <name type="scientific">Genlisea aurea</name>
    <dbReference type="NCBI Taxonomy" id="192259"/>
    <lineage>
        <taxon>Eukaryota</taxon>
        <taxon>Viridiplantae</taxon>
        <taxon>Streptophyta</taxon>
        <taxon>Embryophyta</taxon>
        <taxon>Tracheophyta</taxon>
        <taxon>Spermatophyta</taxon>
        <taxon>Magnoliopsida</taxon>
        <taxon>eudicotyledons</taxon>
        <taxon>Gunneridae</taxon>
        <taxon>Pentapetalae</taxon>
        <taxon>asterids</taxon>
        <taxon>lamiids</taxon>
        <taxon>Lamiales</taxon>
        <taxon>Lentibulariaceae</taxon>
        <taxon>Genlisea</taxon>
    </lineage>
</organism>
<sequence>TGSFSIILGLTIPFLQEPFRWILRRIPWTVDSKVDRTNRDLSSRLNGIVRERMERNDPRGSSRDFLSAIISNVRRREAERNALFTPDDVGAVTYEHLLAGSATTSFTLSSVVYLVACHPEVERKLLEEVDSFRPRDESPSAHDLQHNFPYLDQVIKEAMRYYTVSPLVAREASERVEIGGYTLPKGTWVWLGIGVLAKDPTNFPDPERFEPDRFDPKCDEEKTRHPYAHIPFGLGPRACIGRNFSLQEIKLSLIHLYRNYVFRRSPEMESPPEFDYGIVLSFKHGVKVRVIRRT</sequence>
<dbReference type="GO" id="GO:0016020">
    <property type="term" value="C:membrane"/>
    <property type="evidence" value="ECO:0007669"/>
    <property type="project" value="UniProtKB-SubCell"/>
</dbReference>
<keyword evidence="4" id="KW-0503">Monooxygenase</keyword>
<dbReference type="GO" id="GO:0005506">
    <property type="term" value="F:iron ion binding"/>
    <property type="evidence" value="ECO:0007669"/>
    <property type="project" value="InterPro"/>
</dbReference>
<dbReference type="Pfam" id="PF00067">
    <property type="entry name" value="p450"/>
    <property type="match status" value="1"/>
</dbReference>
<dbReference type="InterPro" id="IPR036396">
    <property type="entry name" value="Cyt_P450_sf"/>
</dbReference>
<dbReference type="GO" id="GO:0020037">
    <property type="term" value="F:heme binding"/>
    <property type="evidence" value="ECO:0007669"/>
    <property type="project" value="InterPro"/>
</dbReference>
<dbReference type="OrthoDB" id="1470350at2759"/>
<evidence type="ECO:0000256" key="3">
    <source>
        <dbReference type="PIRSR" id="PIRSR602401-1"/>
    </source>
</evidence>
<feature type="non-terminal residue" evidence="5">
    <location>
        <position position="1"/>
    </location>
</feature>
<dbReference type="Gene3D" id="1.10.630.10">
    <property type="entry name" value="Cytochrome P450"/>
    <property type="match status" value="1"/>
</dbReference>
<evidence type="ECO:0000256" key="2">
    <source>
        <dbReference type="ARBA" id="ARBA00023002"/>
    </source>
</evidence>
<feature type="binding site" description="axial binding residue" evidence="3">
    <location>
        <position position="239"/>
    </location>
    <ligand>
        <name>heme</name>
        <dbReference type="ChEBI" id="CHEBI:30413"/>
    </ligand>
    <ligandPart>
        <name>Fe</name>
        <dbReference type="ChEBI" id="CHEBI:18248"/>
    </ligandPart>
</feature>
<dbReference type="AlphaFoldDB" id="S8BX50"/>
<proteinExistence type="inferred from homology"/>
<keyword evidence="3 4" id="KW-0349">Heme</keyword>
<evidence type="ECO:0000313" key="5">
    <source>
        <dbReference type="EMBL" id="EPS59205.1"/>
    </source>
</evidence>
<keyword evidence="3 4" id="KW-0408">Iron</keyword>
<keyword evidence="2 4" id="KW-0560">Oxidoreductase</keyword>
<gene>
    <name evidence="5" type="ORF">M569_15604</name>
</gene>
<dbReference type="PANTHER" id="PTHR24301:SF2">
    <property type="entry name" value="THROMBOXANE-A SYNTHASE"/>
    <property type="match status" value="1"/>
</dbReference>
<comment type="similarity">
    <text evidence="4">Belongs to the cytochrome P450 family.</text>
</comment>
<dbReference type="PANTHER" id="PTHR24301">
    <property type="entry name" value="THROMBOXANE-A SYNTHASE"/>
    <property type="match status" value="1"/>
</dbReference>
<dbReference type="GO" id="GO:0004497">
    <property type="term" value="F:monooxygenase activity"/>
    <property type="evidence" value="ECO:0007669"/>
    <property type="project" value="UniProtKB-KW"/>
</dbReference>
<dbReference type="PRINTS" id="PR00463">
    <property type="entry name" value="EP450I"/>
</dbReference>
<feature type="non-terminal residue" evidence="5">
    <location>
        <position position="294"/>
    </location>
</feature>
<evidence type="ECO:0000313" key="6">
    <source>
        <dbReference type="Proteomes" id="UP000015453"/>
    </source>
</evidence>
<accession>S8BX50</accession>
<name>S8BX50_9LAMI</name>
<protein>
    <recommendedName>
        <fullName evidence="7">Cytochrome P450</fullName>
    </recommendedName>
</protein>
<keyword evidence="3 4" id="KW-0479">Metal-binding</keyword>
<dbReference type="Proteomes" id="UP000015453">
    <property type="component" value="Unassembled WGS sequence"/>
</dbReference>
<dbReference type="InterPro" id="IPR017972">
    <property type="entry name" value="Cyt_P450_CS"/>
</dbReference>